<keyword evidence="5" id="KW-0677">Repeat</keyword>
<dbReference type="InterPro" id="IPR032675">
    <property type="entry name" value="LRR_dom_sf"/>
</dbReference>
<evidence type="ECO:0000256" key="2">
    <source>
        <dbReference type="ARBA" id="ARBA00022614"/>
    </source>
</evidence>
<name>A0A6A6MWY3_HEVBR</name>
<dbReference type="InterPro" id="IPR013210">
    <property type="entry name" value="LRR_N_plant-typ"/>
</dbReference>
<dbReference type="PROSITE" id="PS51450">
    <property type="entry name" value="LRR"/>
    <property type="match status" value="1"/>
</dbReference>
<dbReference type="PANTHER" id="PTHR48063">
    <property type="entry name" value="LRR RECEPTOR-LIKE KINASE"/>
    <property type="match status" value="1"/>
</dbReference>
<dbReference type="PANTHER" id="PTHR48063:SF98">
    <property type="entry name" value="LRR RECEPTOR-LIKE SERINE_THREONINE-PROTEIN KINASE FLS2"/>
    <property type="match status" value="1"/>
</dbReference>
<dbReference type="InterPro" id="IPR043502">
    <property type="entry name" value="DNA/RNA_pol_sf"/>
</dbReference>
<evidence type="ECO:0000256" key="7">
    <source>
        <dbReference type="ARBA" id="ARBA00023136"/>
    </source>
</evidence>
<dbReference type="InterPro" id="IPR001611">
    <property type="entry name" value="Leu-rich_rpt"/>
</dbReference>
<dbReference type="SUPFAM" id="SSF52058">
    <property type="entry name" value="L domain-like"/>
    <property type="match status" value="1"/>
</dbReference>
<accession>A0A6A6MWY3</accession>
<protein>
    <recommendedName>
        <fullName evidence="10">Leucine-rich repeat-containing N-terminal plant-type domain-containing protein</fullName>
    </recommendedName>
</protein>
<evidence type="ECO:0000256" key="6">
    <source>
        <dbReference type="ARBA" id="ARBA00022989"/>
    </source>
</evidence>
<keyword evidence="7" id="KW-0472">Membrane</keyword>
<dbReference type="AlphaFoldDB" id="A0A6A6MWY3"/>
<evidence type="ECO:0000256" key="4">
    <source>
        <dbReference type="ARBA" id="ARBA00022729"/>
    </source>
</evidence>
<keyword evidence="9" id="KW-0325">Glycoprotein</keyword>
<keyword evidence="4" id="KW-0732">Signal</keyword>
<comment type="caution">
    <text evidence="11">The sequence shown here is derived from an EMBL/GenBank/DDBJ whole genome shotgun (WGS) entry which is preliminary data.</text>
</comment>
<evidence type="ECO:0000256" key="9">
    <source>
        <dbReference type="ARBA" id="ARBA00023180"/>
    </source>
</evidence>
<dbReference type="InterPro" id="IPR046956">
    <property type="entry name" value="RLP23-like"/>
</dbReference>
<keyword evidence="12" id="KW-1185">Reference proteome</keyword>
<evidence type="ECO:0000256" key="3">
    <source>
        <dbReference type="ARBA" id="ARBA00022692"/>
    </source>
</evidence>
<evidence type="ECO:0000313" key="11">
    <source>
        <dbReference type="EMBL" id="KAF2316409.1"/>
    </source>
</evidence>
<reference evidence="11 12" key="1">
    <citation type="journal article" date="2020" name="Mol. Plant">
        <title>The Chromosome-Based Rubber Tree Genome Provides New Insights into Spurge Genome Evolution and Rubber Biosynthesis.</title>
        <authorList>
            <person name="Liu J."/>
            <person name="Shi C."/>
            <person name="Shi C.C."/>
            <person name="Li W."/>
            <person name="Zhang Q.J."/>
            <person name="Zhang Y."/>
            <person name="Li K."/>
            <person name="Lu H.F."/>
            <person name="Shi C."/>
            <person name="Zhu S.T."/>
            <person name="Xiao Z.Y."/>
            <person name="Nan H."/>
            <person name="Yue Y."/>
            <person name="Zhu X.G."/>
            <person name="Wu Y."/>
            <person name="Hong X.N."/>
            <person name="Fan G.Y."/>
            <person name="Tong Y."/>
            <person name="Zhang D."/>
            <person name="Mao C.L."/>
            <person name="Liu Y.L."/>
            <person name="Hao S.J."/>
            <person name="Liu W.Q."/>
            <person name="Lv M.Q."/>
            <person name="Zhang H.B."/>
            <person name="Liu Y."/>
            <person name="Hu-Tang G.R."/>
            <person name="Wang J.P."/>
            <person name="Wang J.H."/>
            <person name="Sun Y.H."/>
            <person name="Ni S.B."/>
            <person name="Chen W.B."/>
            <person name="Zhang X.C."/>
            <person name="Jiao Y.N."/>
            <person name="Eichler E.E."/>
            <person name="Li G.H."/>
            <person name="Liu X."/>
            <person name="Gao L.Z."/>
        </authorList>
    </citation>
    <scope>NUCLEOTIDE SEQUENCE [LARGE SCALE GENOMIC DNA]</scope>
    <source>
        <strain evidence="12">cv. GT1</strain>
        <tissue evidence="11">Leaf</tissue>
    </source>
</reference>
<evidence type="ECO:0000256" key="8">
    <source>
        <dbReference type="ARBA" id="ARBA00023170"/>
    </source>
</evidence>
<dbReference type="GO" id="GO:0016020">
    <property type="term" value="C:membrane"/>
    <property type="evidence" value="ECO:0007669"/>
    <property type="project" value="UniProtKB-SubCell"/>
</dbReference>
<dbReference type="EMBL" id="JAAGAX010000005">
    <property type="protein sequence ID" value="KAF2316409.1"/>
    <property type="molecule type" value="Genomic_DNA"/>
</dbReference>
<dbReference type="Pfam" id="PF13855">
    <property type="entry name" value="LRR_8"/>
    <property type="match status" value="1"/>
</dbReference>
<gene>
    <name evidence="11" type="ORF">GH714_041750</name>
</gene>
<dbReference type="Proteomes" id="UP000467840">
    <property type="component" value="Chromosome 15"/>
</dbReference>
<organism evidence="11 12">
    <name type="scientific">Hevea brasiliensis</name>
    <name type="common">Para rubber tree</name>
    <name type="synonym">Siphonia brasiliensis</name>
    <dbReference type="NCBI Taxonomy" id="3981"/>
    <lineage>
        <taxon>Eukaryota</taxon>
        <taxon>Viridiplantae</taxon>
        <taxon>Streptophyta</taxon>
        <taxon>Embryophyta</taxon>
        <taxon>Tracheophyta</taxon>
        <taxon>Spermatophyta</taxon>
        <taxon>Magnoliopsida</taxon>
        <taxon>eudicotyledons</taxon>
        <taxon>Gunneridae</taxon>
        <taxon>Pentapetalae</taxon>
        <taxon>rosids</taxon>
        <taxon>fabids</taxon>
        <taxon>Malpighiales</taxon>
        <taxon>Euphorbiaceae</taxon>
        <taxon>Crotonoideae</taxon>
        <taxon>Micrandreae</taxon>
        <taxon>Hevea</taxon>
    </lineage>
</organism>
<proteinExistence type="predicted"/>
<evidence type="ECO:0000259" key="10">
    <source>
        <dbReference type="Pfam" id="PF08263"/>
    </source>
</evidence>
<feature type="domain" description="Leucine-rich repeat-containing N-terminal plant-type" evidence="10">
    <location>
        <begin position="41"/>
        <end position="79"/>
    </location>
</feature>
<dbReference type="Gene3D" id="3.30.70.270">
    <property type="match status" value="1"/>
</dbReference>
<keyword evidence="2" id="KW-0433">Leucine-rich repeat</keyword>
<keyword evidence="3" id="KW-0812">Transmembrane</keyword>
<evidence type="ECO:0000313" key="12">
    <source>
        <dbReference type="Proteomes" id="UP000467840"/>
    </source>
</evidence>
<dbReference type="Gene3D" id="3.80.10.10">
    <property type="entry name" value="Ribonuclease Inhibitor"/>
    <property type="match status" value="1"/>
</dbReference>
<sequence>MLMKIPMSATSLTLAFPWFLFAATVFSLGLCHGSFNAGCIESEREALLRFKHGLKDPSNRLSSWDRDADCCEWPGVICDNLTNHVLELHLRTLSEDEYYAFNASGDYDEYWERSTFRGKISQSLLNLKHLKCLDLSNNNFEGIHIPKFLGSMKSLRYLNFSGAGFRGMIPHQLGNLSNLQYLNLEGHGYYYYHEIYVENLDWLSSLSSLEFLDLSYVNLSKALDWLDAMNKLPSLGAFVVVEEVDLLKVGPFGAKGVAVDNRKIQAIMKWSLPSTVRGLCGFLGLDGYCCKFIKEWRNYISLT</sequence>
<dbReference type="Pfam" id="PF08263">
    <property type="entry name" value="LRRNT_2"/>
    <property type="match status" value="1"/>
</dbReference>
<dbReference type="SUPFAM" id="SSF56672">
    <property type="entry name" value="DNA/RNA polymerases"/>
    <property type="match status" value="1"/>
</dbReference>
<keyword evidence="6" id="KW-1133">Transmembrane helix</keyword>
<evidence type="ECO:0000256" key="1">
    <source>
        <dbReference type="ARBA" id="ARBA00004479"/>
    </source>
</evidence>
<keyword evidence="8" id="KW-0675">Receptor</keyword>
<dbReference type="InterPro" id="IPR043128">
    <property type="entry name" value="Rev_trsase/Diguanyl_cyclase"/>
</dbReference>
<comment type="subcellular location">
    <subcellularLocation>
        <location evidence="1">Membrane</location>
        <topology evidence="1">Single-pass type I membrane protein</topology>
    </subcellularLocation>
</comment>
<evidence type="ECO:0000256" key="5">
    <source>
        <dbReference type="ARBA" id="ARBA00022737"/>
    </source>
</evidence>